<evidence type="ECO:0000313" key="2">
    <source>
        <dbReference type="EMBL" id="CAK8989565.1"/>
    </source>
</evidence>
<sequence length="126" mass="13362">MKHSTPTCPCMMPSKWLEQSVTALLPIDGQEKERRNSRAAANLHDGASMSTLEMFHLRPGMDSPPALPAMRLSSPESNRGSAAATGSRSGSATPHSSVGPLPGGRLRQAAAGRDEVRLNIGEGPYR</sequence>
<evidence type="ECO:0000313" key="3">
    <source>
        <dbReference type="Proteomes" id="UP001642484"/>
    </source>
</evidence>
<keyword evidence="3" id="KW-1185">Reference proteome</keyword>
<feature type="compositionally biased region" description="Low complexity" evidence="1">
    <location>
        <begin position="79"/>
        <end position="93"/>
    </location>
</feature>
<reference evidence="2 3" key="1">
    <citation type="submission" date="2024-02" db="EMBL/GenBank/DDBJ databases">
        <authorList>
            <person name="Chen Y."/>
            <person name="Shah S."/>
            <person name="Dougan E. K."/>
            <person name="Thang M."/>
            <person name="Chan C."/>
        </authorList>
    </citation>
    <scope>NUCLEOTIDE SEQUENCE [LARGE SCALE GENOMIC DNA]</scope>
</reference>
<feature type="region of interest" description="Disordered" evidence="1">
    <location>
        <begin position="57"/>
        <end position="126"/>
    </location>
</feature>
<dbReference type="Proteomes" id="UP001642484">
    <property type="component" value="Unassembled WGS sequence"/>
</dbReference>
<gene>
    <name evidence="2" type="ORF">CCMP2556_LOCUS1714</name>
</gene>
<protein>
    <submittedName>
        <fullName evidence="2">Uncharacterized protein</fullName>
    </submittedName>
</protein>
<proteinExistence type="predicted"/>
<name>A0ABP0HHK6_9DINO</name>
<comment type="caution">
    <text evidence="2">The sequence shown here is derived from an EMBL/GenBank/DDBJ whole genome shotgun (WGS) entry which is preliminary data.</text>
</comment>
<organism evidence="2 3">
    <name type="scientific">Durusdinium trenchii</name>
    <dbReference type="NCBI Taxonomy" id="1381693"/>
    <lineage>
        <taxon>Eukaryota</taxon>
        <taxon>Sar</taxon>
        <taxon>Alveolata</taxon>
        <taxon>Dinophyceae</taxon>
        <taxon>Suessiales</taxon>
        <taxon>Symbiodiniaceae</taxon>
        <taxon>Durusdinium</taxon>
    </lineage>
</organism>
<accession>A0ABP0HHK6</accession>
<evidence type="ECO:0000256" key="1">
    <source>
        <dbReference type="SAM" id="MobiDB-lite"/>
    </source>
</evidence>
<dbReference type="EMBL" id="CAXAMN010000570">
    <property type="protein sequence ID" value="CAK8989565.1"/>
    <property type="molecule type" value="Genomic_DNA"/>
</dbReference>